<feature type="domain" description="RING-type" evidence="16">
    <location>
        <begin position="91"/>
        <end position="133"/>
    </location>
</feature>
<evidence type="ECO:0000256" key="8">
    <source>
        <dbReference type="ARBA" id="ARBA00022771"/>
    </source>
</evidence>
<feature type="transmembrane region" description="Helical" evidence="15">
    <location>
        <begin position="15"/>
        <end position="40"/>
    </location>
</feature>
<evidence type="ECO:0000256" key="5">
    <source>
        <dbReference type="ARBA" id="ARBA00022679"/>
    </source>
</evidence>
<evidence type="ECO:0000256" key="6">
    <source>
        <dbReference type="ARBA" id="ARBA00022692"/>
    </source>
</evidence>
<evidence type="ECO:0000256" key="14">
    <source>
        <dbReference type="PROSITE-ProRule" id="PRU00175"/>
    </source>
</evidence>
<keyword evidence="8 14" id="KW-0863">Zinc-finger</keyword>
<evidence type="ECO:0000256" key="11">
    <source>
        <dbReference type="ARBA" id="ARBA00022989"/>
    </source>
</evidence>
<dbReference type="InterPro" id="IPR013083">
    <property type="entry name" value="Znf_RING/FYVE/PHD"/>
</dbReference>
<evidence type="ECO:0000256" key="3">
    <source>
        <dbReference type="ARBA" id="ARBA00004906"/>
    </source>
</evidence>
<dbReference type="Pfam" id="PF13639">
    <property type="entry name" value="zf-RING_2"/>
    <property type="match status" value="1"/>
</dbReference>
<dbReference type="SMART" id="SM00184">
    <property type="entry name" value="RING"/>
    <property type="match status" value="1"/>
</dbReference>
<keyword evidence="6 15" id="KW-0812">Transmembrane</keyword>
<dbReference type="PANTHER" id="PTHR14155">
    <property type="entry name" value="RING FINGER DOMAIN-CONTAINING"/>
    <property type="match status" value="1"/>
</dbReference>
<dbReference type="CDD" id="cd16461">
    <property type="entry name" value="RING-H2_EL5-like"/>
    <property type="match status" value="1"/>
</dbReference>
<keyword evidence="7" id="KW-0479">Metal-binding</keyword>
<name>A9NSZ4_PICSI</name>
<comment type="subcellular location">
    <subcellularLocation>
        <location evidence="2">Membrane</location>
        <topology evidence="2">Single-pass membrane protein</topology>
    </subcellularLocation>
</comment>
<evidence type="ECO:0000256" key="15">
    <source>
        <dbReference type="SAM" id="Phobius"/>
    </source>
</evidence>
<reference evidence="17" key="1">
    <citation type="journal article" date="2008" name="BMC Genomics">
        <title>A conifer genomics resource of 200,000 spruce (Picea spp.) ESTs and 6,464 high-quality, sequence-finished full-length cDNAs for Sitka spruce (Picea sitchensis).</title>
        <authorList>
            <person name="Ralph S.G."/>
            <person name="Chun H.J."/>
            <person name="Kolosova N."/>
            <person name="Cooper D."/>
            <person name="Oddy C."/>
            <person name="Ritland C.E."/>
            <person name="Kirkpatrick R."/>
            <person name="Moore R."/>
            <person name="Barber S."/>
            <person name="Holt R.A."/>
            <person name="Jones S.J."/>
            <person name="Marra M.A."/>
            <person name="Douglas C.J."/>
            <person name="Ritland K."/>
            <person name="Bohlmann J."/>
        </authorList>
    </citation>
    <scope>NUCLEOTIDE SEQUENCE</scope>
    <source>
        <tissue evidence="17">Green portion of the leader tissue</tissue>
    </source>
</reference>
<evidence type="ECO:0000313" key="17">
    <source>
        <dbReference type="EMBL" id="ABK23755.1"/>
    </source>
</evidence>
<dbReference type="FunFam" id="3.30.40.10:FF:000475">
    <property type="entry name" value="RING-H2 finger protein ATL3"/>
    <property type="match status" value="1"/>
</dbReference>
<accession>A9NSZ4</accession>
<dbReference type="UniPathway" id="UPA00143"/>
<proteinExistence type="evidence at transcript level"/>
<dbReference type="OMA" id="WEETECC"/>
<evidence type="ECO:0000256" key="4">
    <source>
        <dbReference type="ARBA" id="ARBA00012483"/>
    </source>
</evidence>
<evidence type="ECO:0000256" key="9">
    <source>
        <dbReference type="ARBA" id="ARBA00022786"/>
    </source>
</evidence>
<dbReference type="InterPro" id="IPR001841">
    <property type="entry name" value="Znf_RING"/>
</dbReference>
<keyword evidence="9" id="KW-0833">Ubl conjugation pathway</keyword>
<dbReference type="PROSITE" id="PS50089">
    <property type="entry name" value="ZF_RING_2"/>
    <property type="match status" value="1"/>
</dbReference>
<dbReference type="InterPro" id="IPR053238">
    <property type="entry name" value="RING-H2_zinc_finger"/>
</dbReference>
<dbReference type="GO" id="GO:0061630">
    <property type="term" value="F:ubiquitin protein ligase activity"/>
    <property type="evidence" value="ECO:0007669"/>
    <property type="project" value="UniProtKB-EC"/>
</dbReference>
<dbReference type="AlphaFoldDB" id="A9NSZ4"/>
<dbReference type="GO" id="GO:0008270">
    <property type="term" value="F:zinc ion binding"/>
    <property type="evidence" value="ECO:0007669"/>
    <property type="project" value="UniProtKB-KW"/>
</dbReference>
<comment type="similarity">
    <text evidence="13">Belongs to the RING-type zinc finger family. ATL subfamily.</text>
</comment>
<comment type="catalytic activity">
    <reaction evidence="1">
        <text>S-ubiquitinyl-[E2 ubiquitin-conjugating enzyme]-L-cysteine + [acceptor protein]-L-lysine = [E2 ubiquitin-conjugating enzyme]-L-cysteine + N(6)-ubiquitinyl-[acceptor protein]-L-lysine.</text>
        <dbReference type="EC" id="2.3.2.27"/>
    </reaction>
</comment>
<evidence type="ECO:0000256" key="12">
    <source>
        <dbReference type="ARBA" id="ARBA00023136"/>
    </source>
</evidence>
<dbReference type="EMBL" id="EF084437">
    <property type="protein sequence ID" value="ABK23755.1"/>
    <property type="molecule type" value="mRNA"/>
</dbReference>
<dbReference type="PANTHER" id="PTHR14155:SF627">
    <property type="entry name" value="OS06G0192800 PROTEIN"/>
    <property type="match status" value="1"/>
</dbReference>
<evidence type="ECO:0000256" key="1">
    <source>
        <dbReference type="ARBA" id="ARBA00000900"/>
    </source>
</evidence>
<evidence type="ECO:0000256" key="2">
    <source>
        <dbReference type="ARBA" id="ARBA00004167"/>
    </source>
</evidence>
<dbReference type="GO" id="GO:0016567">
    <property type="term" value="P:protein ubiquitination"/>
    <property type="evidence" value="ECO:0007669"/>
    <property type="project" value="UniProtKB-UniPathway"/>
</dbReference>
<evidence type="ECO:0000259" key="16">
    <source>
        <dbReference type="PROSITE" id="PS50089"/>
    </source>
</evidence>
<protein>
    <recommendedName>
        <fullName evidence="4">RING-type E3 ubiquitin transferase</fullName>
        <ecNumber evidence="4">2.3.2.27</ecNumber>
    </recommendedName>
</protein>
<keyword evidence="11 15" id="KW-1133">Transmembrane helix</keyword>
<dbReference type="SUPFAM" id="SSF57850">
    <property type="entry name" value="RING/U-box"/>
    <property type="match status" value="1"/>
</dbReference>
<comment type="pathway">
    <text evidence="3">Protein modification; protein ubiquitination.</text>
</comment>
<keyword evidence="10" id="KW-0862">Zinc</keyword>
<sequence>MAGGNKDVTNGIFELVSFVLLLFFVLLFAVILLLFMICVYRGQFNISWRRLFSFARGDPLNLRNVGLDARVVESLPVFEYKAQSFKEALECAICLSEFEDNEKARLLPNCKHSFHVDCIDMWFRSHSTCPICRTGAQPKKRVGKNSTDEISINVELISSGNR</sequence>
<evidence type="ECO:0000256" key="10">
    <source>
        <dbReference type="ARBA" id="ARBA00022833"/>
    </source>
</evidence>
<keyword evidence="12 15" id="KW-0472">Membrane</keyword>
<dbReference type="EC" id="2.3.2.27" evidence="4"/>
<dbReference type="GO" id="GO:0016020">
    <property type="term" value="C:membrane"/>
    <property type="evidence" value="ECO:0007669"/>
    <property type="project" value="UniProtKB-SubCell"/>
</dbReference>
<dbReference type="Gene3D" id="3.30.40.10">
    <property type="entry name" value="Zinc/RING finger domain, C3HC4 (zinc finger)"/>
    <property type="match status" value="1"/>
</dbReference>
<organism evidence="17">
    <name type="scientific">Picea sitchensis</name>
    <name type="common">Sitka spruce</name>
    <name type="synonym">Pinus sitchensis</name>
    <dbReference type="NCBI Taxonomy" id="3332"/>
    <lineage>
        <taxon>Eukaryota</taxon>
        <taxon>Viridiplantae</taxon>
        <taxon>Streptophyta</taxon>
        <taxon>Embryophyta</taxon>
        <taxon>Tracheophyta</taxon>
        <taxon>Spermatophyta</taxon>
        <taxon>Pinopsida</taxon>
        <taxon>Pinidae</taxon>
        <taxon>Conifers I</taxon>
        <taxon>Pinales</taxon>
        <taxon>Pinaceae</taxon>
        <taxon>Picea</taxon>
    </lineage>
</organism>
<keyword evidence="5" id="KW-0808">Transferase</keyword>
<evidence type="ECO:0000256" key="13">
    <source>
        <dbReference type="ARBA" id="ARBA00024209"/>
    </source>
</evidence>
<evidence type="ECO:0000256" key="7">
    <source>
        <dbReference type="ARBA" id="ARBA00022723"/>
    </source>
</evidence>